<keyword evidence="3" id="KW-1185">Reference proteome</keyword>
<dbReference type="InterPro" id="IPR024975">
    <property type="entry name" value="NOV_C"/>
</dbReference>
<dbReference type="Pfam" id="PF13020">
    <property type="entry name" value="NOV_C"/>
    <property type="match status" value="1"/>
</dbReference>
<name>A0ABT5BJU7_9BACT</name>
<protein>
    <submittedName>
        <fullName evidence="2">DUF3883 domain-containing protein</fullName>
    </submittedName>
</protein>
<evidence type="ECO:0000313" key="3">
    <source>
        <dbReference type="Proteomes" id="UP001217838"/>
    </source>
</evidence>
<evidence type="ECO:0000313" key="2">
    <source>
        <dbReference type="EMBL" id="MDC0674426.1"/>
    </source>
</evidence>
<dbReference type="Proteomes" id="UP001217838">
    <property type="component" value="Unassembled WGS sequence"/>
</dbReference>
<organism evidence="2 3">
    <name type="scientific">Nannocystis radixulma</name>
    <dbReference type="NCBI Taxonomy" id="2995305"/>
    <lineage>
        <taxon>Bacteria</taxon>
        <taxon>Pseudomonadati</taxon>
        <taxon>Myxococcota</taxon>
        <taxon>Polyangia</taxon>
        <taxon>Nannocystales</taxon>
        <taxon>Nannocystaceae</taxon>
        <taxon>Nannocystis</taxon>
    </lineage>
</organism>
<sequence length="342" mass="38000">MRLTAITAYDDVRERVEQFCRSLHSSEVWPDRKVGNPGHTSTCDVYVHRDLGFWVVLEQADSQSWHVFGRIDGRFDNEATTLGHICQINFSYTDDPGRVAGLFAADDRGRVYVTHSGRVGGGKPGVGKSAFLDYAAAHASHLRIAEIEVDGAPSTSRLVLGELNTPRLRARMAEFVRLVAAFKAHVNGDELTETSLPAQTSRRGQGYERDPEVRRVVEQHAMDFVANHYRAQKYSVAVVSNQPGEMDLQCIRRGKEIRVEVKGTIGDGDSVEVTAAEVHYARRGATPVHLAVLSGIQVDRTEQPPHASGGTLYIYKDFDPDHHDLTPTRYRCKLDHSRGEPA</sequence>
<comment type="caution">
    <text evidence="2">The sequence shown here is derived from an EMBL/GenBank/DDBJ whole genome shotgun (WGS) entry which is preliminary data.</text>
</comment>
<proteinExistence type="predicted"/>
<gene>
    <name evidence="2" type="ORF">POL58_42145</name>
</gene>
<evidence type="ECO:0000259" key="1">
    <source>
        <dbReference type="Pfam" id="PF13020"/>
    </source>
</evidence>
<dbReference type="EMBL" id="JAQNDN010000024">
    <property type="protein sequence ID" value="MDC0674426.1"/>
    <property type="molecule type" value="Genomic_DNA"/>
</dbReference>
<dbReference type="RefSeq" id="WP_272008652.1">
    <property type="nucleotide sequence ID" value="NZ_JAQNDN010000024.1"/>
</dbReference>
<accession>A0ABT5BJU7</accession>
<feature type="domain" description="Protein NO VEIN C-terminal" evidence="1">
    <location>
        <begin position="217"/>
        <end position="294"/>
    </location>
</feature>
<reference evidence="2 3" key="1">
    <citation type="submission" date="2022-11" db="EMBL/GenBank/DDBJ databases">
        <title>Minimal conservation of predation-associated metabolite biosynthetic gene clusters underscores biosynthetic potential of Myxococcota including descriptions for ten novel species: Archangium lansinium sp. nov., Myxococcus landrumus sp. nov., Nannocystis bai.</title>
        <authorList>
            <person name="Ahearne A."/>
            <person name="Stevens C."/>
            <person name="Dowd S."/>
        </authorList>
    </citation>
    <scope>NUCLEOTIDE SEQUENCE [LARGE SCALE GENOMIC DNA]</scope>
    <source>
        <strain evidence="2 3">NCELM</strain>
    </source>
</reference>